<evidence type="ECO:0000256" key="1">
    <source>
        <dbReference type="SAM" id="MobiDB-lite"/>
    </source>
</evidence>
<sequence>MQDVLNSSFYKMPKFLFKDEFKKLSSDAKILYTLLNDRHTLSIDNGWINGNNQVYLIYTREEMAHMLGCSLPTVRKAIKQLIKFKLIEEERQGLNKPNLIFLCYAMVESTRTEKNFHSGQKETFTQDSKKVSGSKTNNNKTNSNKTDNLHILSEYVYDWEDPVKDYLKTYLDIRQQYRDKPHKKVSTRNISVIKEELINISDYVDIEEFTDRVYEYFQDINNNNDGDIIYFLKASRRYFVLEGAVI</sequence>
<reference evidence="3 4" key="2">
    <citation type="submission" date="2013-03" db="EMBL/GenBank/DDBJ databases">
        <title>Diversity in Clostridium botulinum.</title>
        <authorList>
            <person name="Timme R.E."/>
            <person name="Allard M."/>
            <person name="Luo Y."/>
            <person name="Strain E."/>
            <person name="Gonzalez-Escalona N."/>
            <person name="Brown E."/>
        </authorList>
    </citation>
    <scope>NUCLEOTIDE SEQUENCE [LARGE SCALE GENOMIC DNA]</scope>
    <source>
        <strain evidence="3 4">CFSAN001627</strain>
    </source>
</reference>
<accession>M1ZZN5</accession>
<comment type="caution">
    <text evidence="3">The sequence shown here is derived from an EMBL/GenBank/DDBJ whole genome shotgun (WGS) entry which is preliminary data.</text>
</comment>
<dbReference type="Gene3D" id="1.10.10.10">
    <property type="entry name" value="Winged helix-like DNA-binding domain superfamily/Winged helix DNA-binding domain"/>
    <property type="match status" value="1"/>
</dbReference>
<gene>
    <name evidence="3" type="ORF">CFSAN001627_00887</name>
</gene>
<dbReference type="Pfam" id="PF06970">
    <property type="entry name" value="RepA_N"/>
    <property type="match status" value="1"/>
</dbReference>
<protein>
    <submittedName>
        <fullName evidence="3">Replication initiator protein A N-terminal domain-containing protein</fullName>
    </submittedName>
</protein>
<dbReference type="Proteomes" id="UP000011944">
    <property type="component" value="Unassembled WGS sequence"/>
</dbReference>
<dbReference type="AlphaFoldDB" id="M1ZZN5"/>
<feature type="region of interest" description="Disordered" evidence="1">
    <location>
        <begin position="116"/>
        <end position="144"/>
    </location>
</feature>
<feature type="domain" description="Replication initiator A N-terminal" evidence="2">
    <location>
        <begin position="8"/>
        <end position="81"/>
    </location>
</feature>
<proteinExistence type="predicted"/>
<dbReference type="SUPFAM" id="SSF46785">
    <property type="entry name" value="Winged helix' DNA-binding domain"/>
    <property type="match status" value="1"/>
</dbReference>
<evidence type="ECO:0000259" key="2">
    <source>
        <dbReference type="Pfam" id="PF06970"/>
    </source>
</evidence>
<dbReference type="EMBL" id="AMXI01000055">
    <property type="protein sequence ID" value="EKN43369.1"/>
    <property type="molecule type" value="Genomic_DNA"/>
</dbReference>
<name>M1ZZN5_CLOBO</name>
<dbReference type="PATRIC" id="fig|1232189.3.peg.140"/>
<dbReference type="InterPro" id="IPR010724">
    <property type="entry name" value="RepA_N"/>
</dbReference>
<organism evidence="3 4">
    <name type="scientific">Clostridium botulinum CFSAN001627</name>
    <dbReference type="NCBI Taxonomy" id="1232189"/>
    <lineage>
        <taxon>Bacteria</taxon>
        <taxon>Bacillati</taxon>
        <taxon>Bacillota</taxon>
        <taxon>Clostridia</taxon>
        <taxon>Eubacteriales</taxon>
        <taxon>Clostridiaceae</taxon>
        <taxon>Clostridium</taxon>
    </lineage>
</organism>
<dbReference type="InterPro" id="IPR036390">
    <property type="entry name" value="WH_DNA-bd_sf"/>
</dbReference>
<dbReference type="InterPro" id="IPR036388">
    <property type="entry name" value="WH-like_DNA-bd_sf"/>
</dbReference>
<feature type="compositionally biased region" description="Low complexity" evidence="1">
    <location>
        <begin position="131"/>
        <end position="144"/>
    </location>
</feature>
<evidence type="ECO:0000313" key="4">
    <source>
        <dbReference type="Proteomes" id="UP000011944"/>
    </source>
</evidence>
<reference evidence="3 4" key="1">
    <citation type="submission" date="2012-10" db="EMBL/GenBank/DDBJ databases">
        <authorList>
            <person name="Strain E.A."/>
            <person name="Brown E."/>
            <person name="Allard M.W."/>
            <person name="Gonzalez-Escalona N."/>
            <person name="Timme R."/>
        </authorList>
    </citation>
    <scope>NUCLEOTIDE SEQUENCE [LARGE SCALE GENOMIC DNA]</scope>
    <source>
        <strain evidence="3 4">CFSAN001627</strain>
    </source>
</reference>
<evidence type="ECO:0000313" key="3">
    <source>
        <dbReference type="EMBL" id="EKN43369.1"/>
    </source>
</evidence>